<dbReference type="Proteomes" id="UP000189580">
    <property type="component" value="Chromosome c"/>
</dbReference>
<accession>A0A167CCJ4</accession>
<feature type="compositionally biased region" description="Low complexity" evidence="2">
    <location>
        <begin position="65"/>
        <end position="81"/>
    </location>
</feature>
<protein>
    <submittedName>
        <fullName evidence="3">Uncharacterized protein</fullName>
    </submittedName>
</protein>
<evidence type="ECO:0000256" key="2">
    <source>
        <dbReference type="SAM" id="MobiDB-lite"/>
    </source>
</evidence>
<proteinExistence type="predicted"/>
<gene>
    <name evidence="3" type="ORF">AWJ20_4326</name>
</gene>
<dbReference type="OrthoDB" id="4094713at2759"/>
<dbReference type="RefSeq" id="XP_018733986.1">
    <property type="nucleotide sequence ID" value="XM_018881392.1"/>
</dbReference>
<sequence length="203" mass="23019">MFERLVRSQSKSQPEIVKPGREGDKKRTEALEEQVKILSSTASEAVDRASELEEEVRHLRQITRSGSLQSSLSSFSHSTDGSRLKSSGSMNSLFSTLSTDTAATAEFEDDIYRKNSVSGVTSDLEVERQRRILAERKVEELSKSLSKETNSRIQLEVKYKALEESAERPDESQEKRLHTLEVALKAILNARKELNSIRHYKYV</sequence>
<evidence type="ECO:0000256" key="1">
    <source>
        <dbReference type="SAM" id="Coils"/>
    </source>
</evidence>
<organism evidence="3 4">
    <name type="scientific">Sugiyamaella lignohabitans</name>
    <dbReference type="NCBI Taxonomy" id="796027"/>
    <lineage>
        <taxon>Eukaryota</taxon>
        <taxon>Fungi</taxon>
        <taxon>Dikarya</taxon>
        <taxon>Ascomycota</taxon>
        <taxon>Saccharomycotina</taxon>
        <taxon>Dipodascomycetes</taxon>
        <taxon>Dipodascales</taxon>
        <taxon>Trichomonascaceae</taxon>
        <taxon>Sugiyamaella</taxon>
    </lineage>
</organism>
<feature type="region of interest" description="Disordered" evidence="2">
    <location>
        <begin position="1"/>
        <end position="30"/>
    </location>
</feature>
<dbReference type="AlphaFoldDB" id="A0A167CCJ4"/>
<dbReference type="GeneID" id="30036446"/>
<reference evidence="3 4" key="1">
    <citation type="submission" date="2016-02" db="EMBL/GenBank/DDBJ databases">
        <title>Complete genome sequence and transcriptome regulation of the pentose utilising yeast Sugiyamaella lignohabitans.</title>
        <authorList>
            <person name="Bellasio M."/>
            <person name="Peymann A."/>
            <person name="Valli M."/>
            <person name="Sipitzky M."/>
            <person name="Graf A."/>
            <person name="Sauer M."/>
            <person name="Marx H."/>
            <person name="Mattanovich D."/>
        </authorList>
    </citation>
    <scope>NUCLEOTIDE SEQUENCE [LARGE SCALE GENOMIC DNA]</scope>
    <source>
        <strain evidence="3 4">CBS 10342</strain>
    </source>
</reference>
<dbReference type="KEGG" id="slb:AWJ20_4326"/>
<feature type="region of interest" description="Disordered" evidence="2">
    <location>
        <begin position="63"/>
        <end position="88"/>
    </location>
</feature>
<evidence type="ECO:0000313" key="3">
    <source>
        <dbReference type="EMBL" id="ANB11509.1"/>
    </source>
</evidence>
<feature type="coiled-coil region" evidence="1">
    <location>
        <begin position="35"/>
        <end position="62"/>
    </location>
</feature>
<dbReference type="EMBL" id="CP014500">
    <property type="protein sequence ID" value="ANB11509.1"/>
    <property type="molecule type" value="Genomic_DNA"/>
</dbReference>
<name>A0A167CCJ4_9ASCO</name>
<keyword evidence="4" id="KW-1185">Reference proteome</keyword>
<evidence type="ECO:0000313" key="4">
    <source>
        <dbReference type="Proteomes" id="UP000189580"/>
    </source>
</evidence>
<keyword evidence="1" id="KW-0175">Coiled coil</keyword>
<feature type="compositionally biased region" description="Basic and acidic residues" evidence="2">
    <location>
        <begin position="18"/>
        <end position="30"/>
    </location>
</feature>